<feature type="transmembrane region" description="Helical" evidence="1">
    <location>
        <begin position="41"/>
        <end position="60"/>
    </location>
</feature>
<evidence type="ECO:0000313" key="3">
    <source>
        <dbReference type="Proteomes" id="UP001589734"/>
    </source>
</evidence>
<keyword evidence="3" id="KW-1185">Reference proteome</keyword>
<protein>
    <submittedName>
        <fullName evidence="2">Uncharacterized protein</fullName>
    </submittedName>
</protein>
<dbReference type="PROSITE" id="PS51257">
    <property type="entry name" value="PROKAR_LIPOPROTEIN"/>
    <property type="match status" value="1"/>
</dbReference>
<feature type="transmembrane region" description="Helical" evidence="1">
    <location>
        <begin position="12"/>
        <end position="29"/>
    </location>
</feature>
<keyword evidence="1" id="KW-1133">Transmembrane helix</keyword>
<dbReference type="RefSeq" id="WP_379683208.1">
    <property type="nucleotide sequence ID" value="NZ_JBHLYW010000003.1"/>
</dbReference>
<proteinExistence type="predicted"/>
<organism evidence="2 3">
    <name type="scientific">Flavobacterium procerum</name>
    <dbReference type="NCBI Taxonomy" id="1455569"/>
    <lineage>
        <taxon>Bacteria</taxon>
        <taxon>Pseudomonadati</taxon>
        <taxon>Bacteroidota</taxon>
        <taxon>Flavobacteriia</taxon>
        <taxon>Flavobacteriales</taxon>
        <taxon>Flavobacteriaceae</taxon>
        <taxon>Flavobacterium</taxon>
    </lineage>
</organism>
<sequence length="71" mass="8421">MNFFTIKTSWSNAEFILIKLCMASAYILIGSCFHDFFENHYSVLIGVFIITAIWFVYQWLKKMKSHSDIPY</sequence>
<accession>A0ABV6BKV6</accession>
<reference evidence="2 3" key="1">
    <citation type="submission" date="2024-09" db="EMBL/GenBank/DDBJ databases">
        <authorList>
            <person name="Sun Q."/>
            <person name="Mori K."/>
        </authorList>
    </citation>
    <scope>NUCLEOTIDE SEQUENCE [LARGE SCALE GENOMIC DNA]</scope>
    <source>
        <strain evidence="2 3">CGMCC 1.12926</strain>
    </source>
</reference>
<dbReference type="EMBL" id="JBHLYW010000003">
    <property type="protein sequence ID" value="MFC0076075.1"/>
    <property type="molecule type" value="Genomic_DNA"/>
</dbReference>
<gene>
    <name evidence="2" type="ORF">ACFFLS_03420</name>
</gene>
<keyword evidence="1" id="KW-0472">Membrane</keyword>
<comment type="caution">
    <text evidence="2">The sequence shown here is derived from an EMBL/GenBank/DDBJ whole genome shotgun (WGS) entry which is preliminary data.</text>
</comment>
<dbReference type="Proteomes" id="UP001589734">
    <property type="component" value="Unassembled WGS sequence"/>
</dbReference>
<evidence type="ECO:0000313" key="2">
    <source>
        <dbReference type="EMBL" id="MFC0076075.1"/>
    </source>
</evidence>
<keyword evidence="1" id="KW-0812">Transmembrane</keyword>
<evidence type="ECO:0000256" key="1">
    <source>
        <dbReference type="SAM" id="Phobius"/>
    </source>
</evidence>
<name>A0ABV6BKV6_9FLAO</name>